<feature type="region of interest" description="Disordered" evidence="1">
    <location>
        <begin position="35"/>
        <end position="57"/>
    </location>
</feature>
<dbReference type="AlphaFoldDB" id="A0AA46BPA7"/>
<feature type="compositionally biased region" description="Basic and acidic residues" evidence="1">
    <location>
        <begin position="35"/>
        <end position="50"/>
    </location>
</feature>
<comment type="caution">
    <text evidence="2">The sequence shown here is derived from an EMBL/GenBank/DDBJ whole genome shotgun (WGS) entry which is preliminary data.</text>
</comment>
<proteinExistence type="predicted"/>
<reference evidence="2 3" key="1">
    <citation type="submission" date="2018-06" db="EMBL/GenBank/DDBJ databases">
        <authorList>
            <consortium name="Pathogen Informatics"/>
            <person name="Doyle S."/>
        </authorList>
    </citation>
    <scope>NUCLEOTIDE SEQUENCE [LARGE SCALE GENOMIC DNA]</scope>
    <source>
        <strain evidence="2 3">NCTC7915</strain>
    </source>
</reference>
<evidence type="ECO:0000313" key="2">
    <source>
        <dbReference type="EMBL" id="STD12683.1"/>
    </source>
</evidence>
<dbReference type="EMBL" id="UFYA01000001">
    <property type="protein sequence ID" value="STD12683.1"/>
    <property type="molecule type" value="Genomic_DNA"/>
</dbReference>
<sequence>MGEDHIVDEHTFPDPEEALTYFSPEKMTAAAPRRMILDSSEKPIKEKPEDTSELLPS</sequence>
<evidence type="ECO:0000256" key="1">
    <source>
        <dbReference type="SAM" id="MobiDB-lite"/>
    </source>
</evidence>
<name>A0AA46BPA7_9MICO</name>
<protein>
    <submittedName>
        <fullName evidence="2">Uncharacterized protein</fullName>
    </submittedName>
</protein>
<dbReference type="Proteomes" id="UP000254118">
    <property type="component" value="Unassembled WGS sequence"/>
</dbReference>
<gene>
    <name evidence="2" type="ORF">NCTC7915_01818</name>
</gene>
<accession>A0AA46BPA7</accession>
<organism evidence="2 3">
    <name type="scientific">Dermatophilus congolensis</name>
    <dbReference type="NCBI Taxonomy" id="1863"/>
    <lineage>
        <taxon>Bacteria</taxon>
        <taxon>Bacillati</taxon>
        <taxon>Actinomycetota</taxon>
        <taxon>Actinomycetes</taxon>
        <taxon>Micrococcales</taxon>
        <taxon>Dermatophilaceae</taxon>
        <taxon>Dermatophilus</taxon>
    </lineage>
</organism>
<evidence type="ECO:0000313" key="3">
    <source>
        <dbReference type="Proteomes" id="UP000254118"/>
    </source>
</evidence>